<dbReference type="GO" id="GO:0004930">
    <property type="term" value="F:G protein-coupled receptor activity"/>
    <property type="evidence" value="ECO:0007669"/>
    <property type="project" value="InterPro"/>
</dbReference>
<feature type="transmembrane region" description="Helical" evidence="5">
    <location>
        <begin position="1202"/>
        <end position="1227"/>
    </location>
</feature>
<feature type="transmembrane region" description="Helical" evidence="5">
    <location>
        <begin position="1160"/>
        <end position="1182"/>
    </location>
</feature>
<evidence type="ECO:0000256" key="5">
    <source>
        <dbReference type="SAM" id="Phobius"/>
    </source>
</evidence>
<feature type="signal peptide" evidence="6">
    <location>
        <begin position="1"/>
        <end position="26"/>
    </location>
</feature>
<keyword evidence="3 5" id="KW-1133">Transmembrane helix</keyword>
<dbReference type="PANTHER" id="PTHR47767">
    <property type="entry name" value="ADHESION G PROTEIN-COUPLED RECEPTOR G7"/>
    <property type="match status" value="1"/>
</dbReference>
<dbReference type="eggNOG" id="KOG4193">
    <property type="taxonomic scope" value="Eukaryota"/>
</dbReference>
<evidence type="ECO:0000313" key="9">
    <source>
        <dbReference type="Proteomes" id="UP001652621"/>
    </source>
</evidence>
<feature type="transmembrane region" description="Helical" evidence="5">
    <location>
        <begin position="1109"/>
        <end position="1139"/>
    </location>
</feature>
<gene>
    <name evidence="8" type="primary">101889499</name>
    <name evidence="10" type="synonym">LOC101889499</name>
</gene>
<feature type="transmembrane region" description="Helical" evidence="5">
    <location>
        <begin position="1248"/>
        <end position="1267"/>
    </location>
</feature>
<proteinExistence type="predicted"/>
<dbReference type="Gene3D" id="1.20.1070.10">
    <property type="entry name" value="Rhodopsin 7-helix transmembrane proteins"/>
    <property type="match status" value="1"/>
</dbReference>
<dbReference type="EnsemblMetazoa" id="MDOA002004-RA">
    <property type="protein sequence ID" value="MDOA002004-PA"/>
    <property type="gene ID" value="MDOA002004"/>
</dbReference>
<dbReference type="GO" id="GO:0007166">
    <property type="term" value="P:cell surface receptor signaling pathway"/>
    <property type="evidence" value="ECO:0007669"/>
    <property type="project" value="InterPro"/>
</dbReference>
<organism evidence="8">
    <name type="scientific">Musca domestica</name>
    <name type="common">House fly</name>
    <dbReference type="NCBI Taxonomy" id="7370"/>
    <lineage>
        <taxon>Eukaryota</taxon>
        <taxon>Metazoa</taxon>
        <taxon>Ecdysozoa</taxon>
        <taxon>Arthropoda</taxon>
        <taxon>Hexapoda</taxon>
        <taxon>Insecta</taxon>
        <taxon>Pterygota</taxon>
        <taxon>Neoptera</taxon>
        <taxon>Endopterygota</taxon>
        <taxon>Diptera</taxon>
        <taxon>Brachycera</taxon>
        <taxon>Muscomorpha</taxon>
        <taxon>Muscoidea</taxon>
        <taxon>Muscidae</taxon>
        <taxon>Musca</taxon>
    </lineage>
</organism>
<dbReference type="GeneID" id="101889499"/>
<keyword evidence="9" id="KW-1185">Reference proteome</keyword>
<dbReference type="CDD" id="cd15040">
    <property type="entry name" value="7tmB2_Adhesion"/>
    <property type="match status" value="1"/>
</dbReference>
<keyword evidence="4 5" id="KW-0472">Membrane</keyword>
<evidence type="ECO:0000256" key="4">
    <source>
        <dbReference type="ARBA" id="ARBA00023136"/>
    </source>
</evidence>
<dbReference type="GO" id="GO:0016020">
    <property type="term" value="C:membrane"/>
    <property type="evidence" value="ECO:0007669"/>
    <property type="project" value="UniProtKB-SubCell"/>
</dbReference>
<protein>
    <submittedName>
        <fullName evidence="10">Uncharacterized protein LOC101889499</fullName>
    </submittedName>
</protein>
<dbReference type="RefSeq" id="XP_005189709.1">
    <property type="nucleotide sequence ID" value="XM_005189652.3"/>
</dbReference>
<dbReference type="Gene3D" id="2.60.220.50">
    <property type="match status" value="1"/>
</dbReference>
<dbReference type="VEuPathDB" id="VectorBase:MDOMA2_000683"/>
<evidence type="ECO:0000256" key="6">
    <source>
        <dbReference type="SAM" id="SignalP"/>
    </source>
</evidence>
<feature type="domain" description="G-protein coupled receptors family 2 profile 2" evidence="7">
    <location>
        <begin position="1041"/>
        <end position="1297"/>
    </location>
</feature>
<evidence type="ECO:0000259" key="7">
    <source>
        <dbReference type="PROSITE" id="PS50261"/>
    </source>
</evidence>
<dbReference type="InterPro" id="IPR017981">
    <property type="entry name" value="GPCR_2-like_7TM"/>
</dbReference>
<reference evidence="8" key="1">
    <citation type="submission" date="2020-05" db="UniProtKB">
        <authorList>
            <consortium name="EnsemblMetazoa"/>
        </authorList>
    </citation>
    <scope>IDENTIFICATION</scope>
    <source>
        <strain evidence="8">Aabys</strain>
    </source>
</reference>
<dbReference type="PROSITE" id="PS50261">
    <property type="entry name" value="G_PROTEIN_RECEP_F2_4"/>
    <property type="match status" value="1"/>
</dbReference>
<reference evidence="10" key="2">
    <citation type="submission" date="2025-04" db="UniProtKB">
        <authorList>
            <consortium name="RefSeq"/>
        </authorList>
    </citation>
    <scope>IDENTIFICATION</scope>
    <source>
        <strain evidence="10">Aabys</strain>
    </source>
</reference>
<dbReference type="FunFam" id="1.20.1070.10:FF:000290">
    <property type="entry name" value="GG11888"/>
    <property type="match status" value="1"/>
</dbReference>
<feature type="transmembrane region" description="Helical" evidence="5">
    <location>
        <begin position="1273"/>
        <end position="1295"/>
    </location>
</feature>
<name>A0A1I8M7B2_MUSDO</name>
<feature type="transmembrane region" description="Helical" evidence="5">
    <location>
        <begin position="1078"/>
        <end position="1097"/>
    </location>
</feature>
<dbReference type="SUPFAM" id="SSF81321">
    <property type="entry name" value="Family A G protein-coupled receptor-like"/>
    <property type="match status" value="1"/>
</dbReference>
<feature type="chain" id="PRO_5044559945" evidence="6">
    <location>
        <begin position="27"/>
        <end position="1332"/>
    </location>
</feature>
<keyword evidence="2 5" id="KW-0812">Transmembrane</keyword>
<accession>A0A1I8M7B2</accession>
<dbReference type="InterPro" id="IPR053066">
    <property type="entry name" value="ADGR_G7"/>
</dbReference>
<dbReference type="InterPro" id="IPR000832">
    <property type="entry name" value="GPCR_2_secretin-like"/>
</dbReference>
<evidence type="ECO:0000256" key="1">
    <source>
        <dbReference type="ARBA" id="ARBA00004141"/>
    </source>
</evidence>
<dbReference type="VEuPathDB" id="VectorBase:MDOA002004"/>
<dbReference type="OrthoDB" id="10037534at2759"/>
<dbReference type="Pfam" id="PF00002">
    <property type="entry name" value="7tm_2"/>
    <property type="match status" value="1"/>
</dbReference>
<dbReference type="PRINTS" id="PR00249">
    <property type="entry name" value="GPCRSECRETIN"/>
</dbReference>
<evidence type="ECO:0000313" key="8">
    <source>
        <dbReference type="EnsemblMetazoa" id="MDOA002004-PA"/>
    </source>
</evidence>
<dbReference type="KEGG" id="mde:101889499"/>
<dbReference type="InterPro" id="IPR046338">
    <property type="entry name" value="GAIN_dom_sf"/>
</dbReference>
<keyword evidence="6" id="KW-0732">Signal</keyword>
<evidence type="ECO:0000256" key="2">
    <source>
        <dbReference type="ARBA" id="ARBA00022692"/>
    </source>
</evidence>
<dbReference type="STRING" id="7370.A0A1I8M7B2"/>
<evidence type="ECO:0000256" key="3">
    <source>
        <dbReference type="ARBA" id="ARBA00022989"/>
    </source>
</evidence>
<sequence>MHEKTGKIIPLQVALTICFAVACISGSKVNVCKPEKTATANGDFVWEHKYDDVDFAVSKPDVCWINGSILVRQCARDNKRKYWSPNGENCEKFKRRNLKCPEDLGEVLVNGKIVCVRLSKTRQQYDSSFCQGSNYILSPNDNELIAFLLEKNVDGLWLPVERAKGNGIKPFFIRLPGFMWNTLYEIPFDKVINLSDKHCVGAFLKKTGSALTMNIEPVVCVASLYSVCVFKDELVARNGCPQNFGALGYRPSECYGLTWDGKKFPQDLRMLDADEFFEKYNELRTIFDKQGITAKTDVEVKGSFLIPNAKWTVDMNKEMLSIKPASRRTKSLCVEHVAKRKDVEIILRMDHNGGDTLVLTVYNKFYIWSLKNKVDFTLHCFAHTRYGDLLNVDINRLWENESQTKTMFELSIKHEEPTLYWCEAHTIFNFTMATSTKIVASKNKNSFNFAMQLDLPLPRNESAEWTNKSLRQFIKYFTKDIEKMLKLQKTVDSKLDELDIQSVRIMNILSGSTVRGELRVLCHITISLKSLDFKRDSSEGSESHEDDEVGESEVEAILMGRDLLKYLIQGLQQHMVHTVRSTQYCLPENHWPRASLGEISSTVKFCLQNNGLPLTRKCLGNFMEGAYWEDISHIAASCFGPTNGNAKTKELFDMYAMKISKKYPEKAMQNVREILENNIKELIPADLHYMAKIIRKTVKTVLKQYNFTTTEQCNNSLISVVEQNATPPHNMSDIISEIDRIFNYLLNVDQKILQSARVLNSTNILLDTFELIVDEIYTANLQRIYNSINVSISSVPQNNHEIDVVEFKDAGVIVKAATNFVIFAINPVIANVTGVAIFRDVDDSVERLDDNHLGGAFSDEHFRFICANQSANHLLNMENIVIGAFVPESMWYRLDEISALSNKSKIFVNRPRPSVIIKIYSNDKLFQEDEEEESLLSSVMGKIMSISIPGHDKDLPELLPIILSSDDNSENNNPQYCSYWNYKTWVKDGLTLLNRSALNNNTILCGSSHLTPFAYLLRGSNNLSVDSDVQVIVTKLHENALNIITLLGCSLSIFGVTGIFATACTFRTWRQKPNSRVLLQLSAAIALQMILFCFVNTTEYSLHLIQNEILSSCIALGALLHYSVLVQFCWMIIIAYLQFKRYVKVFGNTRPKRFFVKSTLIGWGLPVIPVFMVLLFDSSSYIPHNGDSNNPICYPSGKSLYIGVVLPISLVILANLVIFVVVIYNILKSPAGSVRHTEKNFALSQMRLLLLLFFLLGFTWIFGLMTTTGAGLLFSYLFCLTATIQGFVLFVYFILMDPITRRLWLGNLRNWCNVGQNAVNTSSKSKDTTQSF</sequence>
<dbReference type="PROSITE" id="PS51257">
    <property type="entry name" value="PROKAR_LIPOPROTEIN"/>
    <property type="match status" value="1"/>
</dbReference>
<dbReference type="Proteomes" id="UP001652621">
    <property type="component" value="Unplaced"/>
</dbReference>
<evidence type="ECO:0000313" key="10">
    <source>
        <dbReference type="RefSeq" id="XP_005189709.1"/>
    </source>
</evidence>
<comment type="subcellular location">
    <subcellularLocation>
        <location evidence="1">Membrane</location>
        <topology evidence="1">Multi-pass membrane protein</topology>
    </subcellularLocation>
</comment>
<feature type="transmembrane region" description="Helical" evidence="5">
    <location>
        <begin position="1043"/>
        <end position="1066"/>
    </location>
</feature>
<dbReference type="PANTHER" id="PTHR47767:SF1">
    <property type="entry name" value="ADHESION G PROTEIN-COUPLED RECEPTOR G7"/>
    <property type="match status" value="1"/>
</dbReference>